<proteinExistence type="inferred from homology"/>
<evidence type="ECO:0000259" key="6">
    <source>
        <dbReference type="Pfam" id="PF04542"/>
    </source>
</evidence>
<dbReference type="CDD" id="cd06171">
    <property type="entry name" value="Sigma70_r4"/>
    <property type="match status" value="1"/>
</dbReference>
<dbReference type="AlphaFoldDB" id="A0A4R3NMD9"/>
<accession>A0A4R3NMD9</accession>
<comment type="similarity">
    <text evidence="1">Belongs to the sigma-70 factor family. ECF subfamily.</text>
</comment>
<evidence type="ECO:0000313" key="8">
    <source>
        <dbReference type="EMBL" id="TCT36458.1"/>
    </source>
</evidence>
<feature type="domain" description="RNA polymerase sigma factor 70 region 4 type 2" evidence="7">
    <location>
        <begin position="163"/>
        <end position="215"/>
    </location>
</feature>
<evidence type="ECO:0000259" key="7">
    <source>
        <dbReference type="Pfam" id="PF08281"/>
    </source>
</evidence>
<sequence length="223" mass="25508">MHDIVQHLPPSNHSARPVRRRGVRRVMTTATPTAKGNDLDDLITADMTLHLASVGRSRDMQAFEALFRHFGPRIRSFMLKRACDGALAEELMQETMMMVWRKADQFDAERGNAAAWIFTIARNVRIDNLRKSKRPEFDPNDPAFVPDEPEAPDSYFEKDQNAERIRRALSELPAEQADLLKMSFFEELPHSQIAEKTNLPLGTVKSRIRAAFSRLRHALGETR</sequence>
<feature type="domain" description="RNA polymerase sigma-70 region 2" evidence="6">
    <location>
        <begin position="66"/>
        <end position="134"/>
    </location>
</feature>
<keyword evidence="2" id="KW-0805">Transcription regulation</keyword>
<dbReference type="InterPro" id="IPR013324">
    <property type="entry name" value="RNA_pol_sigma_r3/r4-like"/>
</dbReference>
<feature type="region of interest" description="Disordered" evidence="5">
    <location>
        <begin position="1"/>
        <end position="21"/>
    </location>
</feature>
<dbReference type="InterPro" id="IPR014284">
    <property type="entry name" value="RNA_pol_sigma-70_dom"/>
</dbReference>
<evidence type="ECO:0000256" key="4">
    <source>
        <dbReference type="ARBA" id="ARBA00023163"/>
    </source>
</evidence>
<evidence type="ECO:0000256" key="5">
    <source>
        <dbReference type="SAM" id="MobiDB-lite"/>
    </source>
</evidence>
<gene>
    <name evidence="8" type="ORF">EDC90_102159</name>
</gene>
<dbReference type="GO" id="GO:0016987">
    <property type="term" value="F:sigma factor activity"/>
    <property type="evidence" value="ECO:0007669"/>
    <property type="project" value="UniProtKB-KW"/>
</dbReference>
<evidence type="ECO:0000256" key="1">
    <source>
        <dbReference type="ARBA" id="ARBA00010641"/>
    </source>
</evidence>
<dbReference type="Pfam" id="PF08281">
    <property type="entry name" value="Sigma70_r4_2"/>
    <property type="match status" value="1"/>
</dbReference>
<dbReference type="SUPFAM" id="SSF88946">
    <property type="entry name" value="Sigma2 domain of RNA polymerase sigma factors"/>
    <property type="match status" value="1"/>
</dbReference>
<dbReference type="SUPFAM" id="SSF88659">
    <property type="entry name" value="Sigma3 and sigma4 domains of RNA polymerase sigma factors"/>
    <property type="match status" value="1"/>
</dbReference>
<feature type="region of interest" description="Disordered" evidence="5">
    <location>
        <begin position="133"/>
        <end position="154"/>
    </location>
</feature>
<dbReference type="Proteomes" id="UP000295097">
    <property type="component" value="Unassembled WGS sequence"/>
</dbReference>
<dbReference type="PANTHER" id="PTHR43133">
    <property type="entry name" value="RNA POLYMERASE ECF-TYPE SIGMA FACTO"/>
    <property type="match status" value="1"/>
</dbReference>
<evidence type="ECO:0000313" key="9">
    <source>
        <dbReference type="Proteomes" id="UP000295097"/>
    </source>
</evidence>
<keyword evidence="4" id="KW-0804">Transcription</keyword>
<name>A0A4R3NMD9_9HYPH</name>
<comment type="caution">
    <text evidence="8">The sequence shown here is derived from an EMBL/GenBank/DDBJ whole genome shotgun (WGS) entry which is preliminary data.</text>
</comment>
<protein>
    <submittedName>
        <fullName evidence="8">RNA polymerase sigma-70 factor (ECF subfamily)</fullName>
    </submittedName>
</protein>
<dbReference type="GO" id="GO:0003677">
    <property type="term" value="F:DNA binding"/>
    <property type="evidence" value="ECO:0007669"/>
    <property type="project" value="InterPro"/>
</dbReference>
<dbReference type="Pfam" id="PF04542">
    <property type="entry name" value="Sigma70_r2"/>
    <property type="match status" value="1"/>
</dbReference>
<dbReference type="InterPro" id="IPR013249">
    <property type="entry name" value="RNA_pol_sigma70_r4_t2"/>
</dbReference>
<organism evidence="8 9">
    <name type="scientific">Martelella mediterranea</name>
    <dbReference type="NCBI Taxonomy" id="293089"/>
    <lineage>
        <taxon>Bacteria</taxon>
        <taxon>Pseudomonadati</taxon>
        <taxon>Pseudomonadota</taxon>
        <taxon>Alphaproteobacteria</taxon>
        <taxon>Hyphomicrobiales</taxon>
        <taxon>Aurantimonadaceae</taxon>
        <taxon>Martelella</taxon>
    </lineage>
</organism>
<reference evidence="8 9" key="1">
    <citation type="submission" date="2019-03" db="EMBL/GenBank/DDBJ databases">
        <title>Freshwater and sediment microbial communities from various areas in North America, analyzing microbe dynamics in response to fracking.</title>
        <authorList>
            <person name="Lamendella R."/>
        </authorList>
    </citation>
    <scope>NUCLEOTIDE SEQUENCE [LARGE SCALE GENOMIC DNA]</scope>
    <source>
        <strain evidence="8 9">175.2</strain>
    </source>
</reference>
<dbReference type="GO" id="GO:0006352">
    <property type="term" value="P:DNA-templated transcription initiation"/>
    <property type="evidence" value="ECO:0007669"/>
    <property type="project" value="InterPro"/>
</dbReference>
<dbReference type="InterPro" id="IPR036388">
    <property type="entry name" value="WH-like_DNA-bd_sf"/>
</dbReference>
<dbReference type="InterPro" id="IPR007627">
    <property type="entry name" value="RNA_pol_sigma70_r2"/>
</dbReference>
<dbReference type="Gene3D" id="1.10.1740.10">
    <property type="match status" value="1"/>
</dbReference>
<dbReference type="EMBL" id="SMAR01000021">
    <property type="protein sequence ID" value="TCT36458.1"/>
    <property type="molecule type" value="Genomic_DNA"/>
</dbReference>
<dbReference type="InterPro" id="IPR013325">
    <property type="entry name" value="RNA_pol_sigma_r2"/>
</dbReference>
<evidence type="ECO:0000256" key="2">
    <source>
        <dbReference type="ARBA" id="ARBA00023015"/>
    </source>
</evidence>
<evidence type="ECO:0000256" key="3">
    <source>
        <dbReference type="ARBA" id="ARBA00023082"/>
    </source>
</evidence>
<dbReference type="Gene3D" id="1.10.10.10">
    <property type="entry name" value="Winged helix-like DNA-binding domain superfamily/Winged helix DNA-binding domain"/>
    <property type="match status" value="1"/>
</dbReference>
<dbReference type="InterPro" id="IPR039425">
    <property type="entry name" value="RNA_pol_sigma-70-like"/>
</dbReference>
<keyword evidence="3" id="KW-0731">Sigma factor</keyword>
<dbReference type="PANTHER" id="PTHR43133:SF62">
    <property type="entry name" value="RNA POLYMERASE SIGMA FACTOR SIGZ"/>
    <property type="match status" value="1"/>
</dbReference>
<keyword evidence="9" id="KW-1185">Reference proteome</keyword>
<dbReference type="NCBIfam" id="TIGR02937">
    <property type="entry name" value="sigma70-ECF"/>
    <property type="match status" value="1"/>
</dbReference>